<dbReference type="GO" id="GO:0015979">
    <property type="term" value="P:photosynthesis"/>
    <property type="evidence" value="ECO:0007669"/>
    <property type="project" value="InterPro"/>
</dbReference>
<dbReference type="SUPFAM" id="SSF101112">
    <property type="entry name" value="Oxygen-evolving enhancer protein 3"/>
    <property type="match status" value="1"/>
</dbReference>
<dbReference type="Pfam" id="PF05757">
    <property type="entry name" value="PsbQ"/>
    <property type="match status" value="1"/>
</dbReference>
<gene>
    <name evidence="5" type="ORF">ALAG00032_LOCUS14217</name>
</gene>
<dbReference type="AlphaFoldDB" id="A0A7S3K4S5"/>
<dbReference type="GO" id="GO:0005509">
    <property type="term" value="F:calcium ion binding"/>
    <property type="evidence" value="ECO:0007669"/>
    <property type="project" value="InterPro"/>
</dbReference>
<dbReference type="GO" id="GO:0009523">
    <property type="term" value="C:photosystem II"/>
    <property type="evidence" value="ECO:0007669"/>
    <property type="project" value="InterPro"/>
</dbReference>
<dbReference type="Gene3D" id="1.20.120.290">
    <property type="entry name" value="Oxygen-evolving enhancer protein 3 (PsbQ), four-helix up-down bundle"/>
    <property type="match status" value="1"/>
</dbReference>
<evidence type="ECO:0000256" key="4">
    <source>
        <dbReference type="SAM" id="SignalP"/>
    </source>
</evidence>
<comment type="subcellular location">
    <subcellularLocation>
        <location evidence="1">Membrane</location>
    </subcellularLocation>
</comment>
<evidence type="ECO:0000313" key="5">
    <source>
        <dbReference type="EMBL" id="CAE0373416.1"/>
    </source>
</evidence>
<protein>
    <submittedName>
        <fullName evidence="5">Uncharacterized protein</fullName>
    </submittedName>
</protein>
<keyword evidence="3" id="KW-0472">Membrane</keyword>
<sequence length="206" mass="22079">MMKVVLAFAFASSGVSLAPSSVQTSKTVDRRAAVGAGVASAFAGVSAALAAEGESPKFSFFGIGGNADTFSEGAAYGIDANRPSYSPYSPYPPKGESSVYKKGSKEEVAFKKNVFSESAKRVAKVDKYIEAKKWEEVRAELDRQTYEMRGAMNYLASGKPEAEKAKKKFYAELESVNLASKKKDPKAAAKEYGDMMAALDAFTKLI</sequence>
<proteinExistence type="predicted"/>
<dbReference type="InterPro" id="IPR008797">
    <property type="entry name" value="PSII_PsbQ"/>
</dbReference>
<name>A0A7S3K4S5_9STRA</name>
<evidence type="ECO:0000256" key="3">
    <source>
        <dbReference type="ARBA" id="ARBA00023136"/>
    </source>
</evidence>
<keyword evidence="4" id="KW-0732">Signal</keyword>
<organism evidence="5">
    <name type="scientific">Aureoumbra lagunensis</name>
    <dbReference type="NCBI Taxonomy" id="44058"/>
    <lineage>
        <taxon>Eukaryota</taxon>
        <taxon>Sar</taxon>
        <taxon>Stramenopiles</taxon>
        <taxon>Ochrophyta</taxon>
        <taxon>Pelagophyceae</taxon>
        <taxon>Pelagomonadales</taxon>
        <taxon>Aureoumbra</taxon>
    </lineage>
</organism>
<accession>A0A7S3K4S5</accession>
<dbReference type="GO" id="GO:0019898">
    <property type="term" value="C:extrinsic component of membrane"/>
    <property type="evidence" value="ECO:0007669"/>
    <property type="project" value="InterPro"/>
</dbReference>
<reference evidence="5" key="1">
    <citation type="submission" date="2021-01" db="EMBL/GenBank/DDBJ databases">
        <authorList>
            <person name="Corre E."/>
            <person name="Pelletier E."/>
            <person name="Niang G."/>
            <person name="Scheremetjew M."/>
            <person name="Finn R."/>
            <person name="Kale V."/>
            <person name="Holt S."/>
            <person name="Cochrane G."/>
            <person name="Meng A."/>
            <person name="Brown T."/>
            <person name="Cohen L."/>
        </authorList>
    </citation>
    <scope>NUCLEOTIDE SEQUENCE</scope>
    <source>
        <strain evidence="5">CCMP1510</strain>
    </source>
</reference>
<feature type="signal peptide" evidence="4">
    <location>
        <begin position="1"/>
        <end position="17"/>
    </location>
</feature>
<evidence type="ECO:0000256" key="1">
    <source>
        <dbReference type="ARBA" id="ARBA00004370"/>
    </source>
</evidence>
<evidence type="ECO:0000256" key="2">
    <source>
        <dbReference type="ARBA" id="ARBA00023078"/>
    </source>
</evidence>
<keyword evidence="2" id="KW-0793">Thylakoid</keyword>
<dbReference type="EMBL" id="HBIJ01021884">
    <property type="protein sequence ID" value="CAE0373416.1"/>
    <property type="molecule type" value="Transcribed_RNA"/>
</dbReference>
<feature type="chain" id="PRO_5031545183" evidence="4">
    <location>
        <begin position="18"/>
        <end position="206"/>
    </location>
</feature>
<dbReference type="InterPro" id="IPR023222">
    <property type="entry name" value="PsbQ-like_dom_sf"/>
</dbReference>